<gene>
    <name evidence="3" type="ORF">G2W53_011091</name>
</gene>
<dbReference type="EMBL" id="JAAIUW010000004">
    <property type="protein sequence ID" value="KAF7836232.1"/>
    <property type="molecule type" value="Genomic_DNA"/>
</dbReference>
<evidence type="ECO:0000313" key="3">
    <source>
        <dbReference type="EMBL" id="KAF7836232.1"/>
    </source>
</evidence>
<evidence type="ECO:0000313" key="4">
    <source>
        <dbReference type="Proteomes" id="UP000634136"/>
    </source>
</evidence>
<dbReference type="PANTHER" id="PTHR46594:SF6">
    <property type="entry name" value="COPPER-TRANSPORTING ATPASE RAN1"/>
    <property type="match status" value="1"/>
</dbReference>
<protein>
    <submittedName>
        <fullName evidence="3">Putative transcription factor KAN2</fullName>
    </submittedName>
</protein>
<dbReference type="AlphaFoldDB" id="A0A834X290"/>
<dbReference type="OrthoDB" id="1428260at2759"/>
<reference evidence="3" key="1">
    <citation type="submission" date="2020-09" db="EMBL/GenBank/DDBJ databases">
        <title>Genome-Enabled Discovery of Anthraquinone Biosynthesis in Senna tora.</title>
        <authorList>
            <person name="Kang S.-H."/>
            <person name="Pandey R.P."/>
            <person name="Lee C.-M."/>
            <person name="Sim J.-S."/>
            <person name="Jeong J.-T."/>
            <person name="Choi B.-S."/>
            <person name="Jung M."/>
            <person name="Ginzburg D."/>
            <person name="Zhao K."/>
            <person name="Won S.Y."/>
            <person name="Oh T.-J."/>
            <person name="Yu Y."/>
            <person name="Kim N.-H."/>
            <person name="Lee O.R."/>
            <person name="Lee T.-H."/>
            <person name="Bashyal P."/>
            <person name="Kim T.-S."/>
            <person name="Lee W.-H."/>
            <person name="Kawkins C."/>
            <person name="Kim C.-K."/>
            <person name="Kim J.S."/>
            <person name="Ahn B.O."/>
            <person name="Rhee S.Y."/>
            <person name="Sohng J.K."/>
        </authorList>
    </citation>
    <scope>NUCLEOTIDE SEQUENCE</scope>
    <source>
        <tissue evidence="3">Leaf</tissue>
    </source>
</reference>
<comment type="caution">
    <text evidence="3">The sequence shown here is derived from an EMBL/GenBank/DDBJ whole genome shotgun (WGS) entry which is preliminary data.</text>
</comment>
<keyword evidence="4" id="KW-1185">Reference proteome</keyword>
<feature type="compositionally biased region" description="Polar residues" evidence="2">
    <location>
        <begin position="96"/>
        <end position="108"/>
    </location>
</feature>
<dbReference type="GO" id="GO:0046872">
    <property type="term" value="F:metal ion binding"/>
    <property type="evidence" value="ECO:0007669"/>
    <property type="project" value="UniProtKB-KW"/>
</dbReference>
<dbReference type="PANTHER" id="PTHR46594">
    <property type="entry name" value="P-TYPE CATION-TRANSPORTING ATPASE"/>
    <property type="match status" value="1"/>
</dbReference>
<feature type="compositionally biased region" description="Polar residues" evidence="2">
    <location>
        <begin position="117"/>
        <end position="126"/>
    </location>
</feature>
<evidence type="ECO:0000256" key="1">
    <source>
        <dbReference type="ARBA" id="ARBA00022723"/>
    </source>
</evidence>
<proteinExistence type="predicted"/>
<accession>A0A834X290</accession>
<evidence type="ECO:0000256" key="2">
    <source>
        <dbReference type="SAM" id="MobiDB-lite"/>
    </source>
</evidence>
<feature type="region of interest" description="Disordered" evidence="2">
    <location>
        <begin position="96"/>
        <end position="160"/>
    </location>
</feature>
<organism evidence="3 4">
    <name type="scientific">Senna tora</name>
    <dbReference type="NCBI Taxonomy" id="362788"/>
    <lineage>
        <taxon>Eukaryota</taxon>
        <taxon>Viridiplantae</taxon>
        <taxon>Streptophyta</taxon>
        <taxon>Embryophyta</taxon>
        <taxon>Tracheophyta</taxon>
        <taxon>Spermatophyta</taxon>
        <taxon>Magnoliopsida</taxon>
        <taxon>eudicotyledons</taxon>
        <taxon>Gunneridae</taxon>
        <taxon>Pentapetalae</taxon>
        <taxon>rosids</taxon>
        <taxon>fabids</taxon>
        <taxon>Fabales</taxon>
        <taxon>Fabaceae</taxon>
        <taxon>Caesalpinioideae</taxon>
        <taxon>Cassia clade</taxon>
        <taxon>Senna</taxon>
    </lineage>
</organism>
<sequence length="160" mass="17461">MSGSIEEVEEVKMDGRQRINALTSLGKRKAEVVRSFQEDGSIVAMAYNVVAIPVAVGVFFPSLGIKLPPWVAGACMALSSMYRMVKTIDRAAASSGQYDVQDNASSGDTSEDFMFDMNNSRNSDLSTKQEKPCAIQDKQHHGLWSNSSRSQHIPTNNVAD</sequence>
<keyword evidence="1" id="KW-0479">Metal-binding</keyword>
<feature type="compositionally biased region" description="Polar residues" evidence="2">
    <location>
        <begin position="144"/>
        <end position="160"/>
    </location>
</feature>
<dbReference type="Proteomes" id="UP000634136">
    <property type="component" value="Unassembled WGS sequence"/>
</dbReference>
<name>A0A834X290_9FABA</name>